<dbReference type="Proteomes" id="UP000182983">
    <property type="component" value="Unassembled WGS sequence"/>
</dbReference>
<dbReference type="RefSeq" id="WP_074768735.1">
    <property type="nucleotide sequence ID" value="NZ_FNWO01000009.1"/>
</dbReference>
<keyword evidence="2" id="KW-0175">Coiled coil</keyword>
<dbReference type="OrthoDB" id="7829313at2"/>
<gene>
    <name evidence="3" type="ORF">SAMN04244559_02337</name>
</gene>
<evidence type="ECO:0000256" key="1">
    <source>
        <dbReference type="ARBA" id="ARBA00007189"/>
    </source>
</evidence>
<evidence type="ECO:0000256" key="2">
    <source>
        <dbReference type="SAM" id="Coils"/>
    </source>
</evidence>
<evidence type="ECO:0000313" key="3">
    <source>
        <dbReference type="EMBL" id="SEH44121.1"/>
    </source>
</evidence>
<evidence type="ECO:0000313" key="4">
    <source>
        <dbReference type="Proteomes" id="UP000182983"/>
    </source>
</evidence>
<protein>
    <recommendedName>
        <fullName evidence="5">DUF2325 domain-containing protein</fullName>
    </recommendedName>
</protein>
<dbReference type="Pfam" id="PF10087">
    <property type="entry name" value="DUF2325"/>
    <property type="match status" value="1"/>
</dbReference>
<keyword evidence="4" id="KW-1185">Reference proteome</keyword>
<dbReference type="EMBL" id="FNWO01000009">
    <property type="protein sequence ID" value="SEH44121.1"/>
    <property type="molecule type" value="Genomic_DNA"/>
</dbReference>
<dbReference type="AlphaFoldDB" id="A0A1H6I7C4"/>
<accession>A0A1H6I7C4</accession>
<evidence type="ECO:0008006" key="5">
    <source>
        <dbReference type="Google" id="ProtNLM"/>
    </source>
</evidence>
<proteinExistence type="inferred from homology"/>
<name>A0A1H6I7C4_MAGFU</name>
<dbReference type="InterPro" id="IPR016772">
    <property type="entry name" value="UCP020408"/>
</dbReference>
<feature type="coiled-coil region" evidence="2">
    <location>
        <begin position="221"/>
        <end position="255"/>
    </location>
</feature>
<reference evidence="4" key="1">
    <citation type="submission" date="2016-10" db="EMBL/GenBank/DDBJ databases">
        <authorList>
            <person name="Varghese N."/>
            <person name="Submissions S."/>
        </authorList>
    </citation>
    <scope>NUCLEOTIDE SEQUENCE [LARGE SCALE GENOMIC DNA]</scope>
    <source>
        <strain evidence="4">DSM 13234</strain>
    </source>
</reference>
<sequence>MCQACLTDPVPSESRPRLRRKLWEVSSHCHCTIIGTCLSLPELRGIASRNGLELAKPNPTEYEIHSAMVHLASRDRSLGKALHKTLDRKYALSIKRFSRISDRDSVEALWKECLGRGEVAGPLWALMTHPATDESLQSLVFGEIHMLSHQVGAMVRTDMRQMAALEKDKTALEAKIKRQQDRLHQEISSREAMLRDLRDLLALEQAENRRLRECGDASEQLRAMKLMYQDMQQALDRAEARAVKAEERVRLAEEVICELDSNLTDQTAELSALRAETTMLEARLNEALPGHDRPACPTPCDRPDLCGRCILYVGGRSIQVKHLQRLVSERNGVLIHHDGGVEDNIGRLPGLLGTADAVMFPVDCVSHAAHDRLKKLCRQWSKPFVPVRRSGLGAFIAALDSLSQATPQS</sequence>
<comment type="similarity">
    <text evidence="1">Belongs to the UPF0751 family.</text>
</comment>
<organism evidence="3 4">
    <name type="scientific">Magnetospirillum fulvum</name>
    <name type="common">Rhodospirillum fulvum</name>
    <dbReference type="NCBI Taxonomy" id="1082"/>
    <lineage>
        <taxon>Bacteria</taxon>
        <taxon>Pseudomonadati</taxon>
        <taxon>Pseudomonadota</taxon>
        <taxon>Alphaproteobacteria</taxon>
        <taxon>Rhodospirillales</taxon>
        <taxon>Rhodospirillaceae</taxon>
        <taxon>Magnetospirillum</taxon>
    </lineage>
</organism>
<feature type="coiled-coil region" evidence="2">
    <location>
        <begin position="155"/>
        <end position="182"/>
    </location>
</feature>